<gene>
    <name evidence="3" type="ORF">OEZ60_16090</name>
</gene>
<organism evidence="3 4">
    <name type="scientific">Albidovulum salinarum</name>
    <dbReference type="NCBI Taxonomy" id="2984153"/>
    <lineage>
        <taxon>Bacteria</taxon>
        <taxon>Pseudomonadati</taxon>
        <taxon>Pseudomonadota</taxon>
        <taxon>Alphaproteobacteria</taxon>
        <taxon>Rhodobacterales</taxon>
        <taxon>Paracoccaceae</taxon>
        <taxon>Albidovulum</taxon>
    </lineage>
</organism>
<dbReference type="Proteomes" id="UP001209535">
    <property type="component" value="Unassembled WGS sequence"/>
</dbReference>
<sequence>MDYEQHMPGRSSYDPSRARPQMPREGGAGRVLLVTAVIIVALALVLGMAGGGGEVAPADPAAAPAATETAPAATE</sequence>
<evidence type="ECO:0000256" key="2">
    <source>
        <dbReference type="SAM" id="Phobius"/>
    </source>
</evidence>
<keyword evidence="4" id="KW-1185">Reference proteome</keyword>
<reference evidence="3 4" key="1">
    <citation type="submission" date="2022-10" db="EMBL/GenBank/DDBJ databases">
        <title>Defluviimonas sp. nov., isolated from ocean surface sediments.</title>
        <authorList>
            <person name="He W."/>
            <person name="Wang L."/>
            <person name="Zhang D.-F."/>
        </authorList>
    </citation>
    <scope>NUCLEOTIDE SEQUENCE [LARGE SCALE GENOMIC DNA]</scope>
    <source>
        <strain evidence="3 4">WL0024</strain>
    </source>
</reference>
<name>A0ABT2X6F3_9RHOB</name>
<accession>A0ABT2X6F3</accession>
<dbReference type="EMBL" id="JAOVQO010000015">
    <property type="protein sequence ID" value="MCU9849522.1"/>
    <property type="molecule type" value="Genomic_DNA"/>
</dbReference>
<comment type="caution">
    <text evidence="3">The sequence shown here is derived from an EMBL/GenBank/DDBJ whole genome shotgun (WGS) entry which is preliminary data.</text>
</comment>
<feature type="region of interest" description="Disordered" evidence="1">
    <location>
        <begin position="1"/>
        <end position="24"/>
    </location>
</feature>
<proteinExistence type="predicted"/>
<evidence type="ECO:0000313" key="4">
    <source>
        <dbReference type="Proteomes" id="UP001209535"/>
    </source>
</evidence>
<keyword evidence="2" id="KW-0812">Transmembrane</keyword>
<keyword evidence="2" id="KW-0472">Membrane</keyword>
<evidence type="ECO:0000256" key="1">
    <source>
        <dbReference type="SAM" id="MobiDB-lite"/>
    </source>
</evidence>
<evidence type="ECO:0000313" key="3">
    <source>
        <dbReference type="EMBL" id="MCU9849522.1"/>
    </source>
</evidence>
<feature type="region of interest" description="Disordered" evidence="1">
    <location>
        <begin position="55"/>
        <end position="75"/>
    </location>
</feature>
<protein>
    <submittedName>
        <fullName evidence="3">Uncharacterized protein</fullName>
    </submittedName>
</protein>
<dbReference type="RefSeq" id="WP_263338343.1">
    <property type="nucleotide sequence ID" value="NZ_JAOVQO010000015.1"/>
</dbReference>
<keyword evidence="2" id="KW-1133">Transmembrane helix</keyword>
<feature type="transmembrane region" description="Helical" evidence="2">
    <location>
        <begin position="31"/>
        <end position="50"/>
    </location>
</feature>